<dbReference type="EMBL" id="WBOS01000016">
    <property type="protein sequence ID" value="KAB2329953.1"/>
    <property type="molecule type" value="Genomic_DNA"/>
</dbReference>
<evidence type="ECO:0000256" key="1">
    <source>
        <dbReference type="SAM" id="Phobius"/>
    </source>
</evidence>
<dbReference type="Pfam" id="PF11738">
    <property type="entry name" value="DUF3298"/>
    <property type="match status" value="1"/>
</dbReference>
<dbReference type="Gene3D" id="3.30.565.40">
    <property type="entry name" value="Fervidobacterium nodosum Rt17-B1 like"/>
    <property type="match status" value="1"/>
</dbReference>
<feature type="transmembrane region" description="Helical" evidence="1">
    <location>
        <begin position="38"/>
        <end position="58"/>
    </location>
</feature>
<evidence type="ECO:0000313" key="3">
    <source>
        <dbReference type="EMBL" id="KAB2329953.1"/>
    </source>
</evidence>
<sequence>MDKKLEQLKEEYKNVPIPKELDEIIMKALPQKKKKKHLYIWPAGAAAAAMLLTVMVNFSPSAAHAMSKVPFMKGIVEVITFNEFKEEKNNTSISVKTPAISGLENKTLEGSLNEKYLEESKKLYEEFTAANKNGHLAIDSDFEVVTDTPHLLSIRRSIETIQASGYVQNRYVTIDKENQSLITLKSLFKDDQYVKVISENIKEQMKQQMKADPNKIYFLTDEDVEPFTQIDPNQQFYISDDHILVISFDEYEVAPGYMGAVEFKIPTEVISDILAGDRYIH</sequence>
<evidence type="ECO:0000313" key="4">
    <source>
        <dbReference type="Proteomes" id="UP000481030"/>
    </source>
</evidence>
<accession>A0A6L3V1Z3</accession>
<keyword evidence="1" id="KW-1133">Transmembrane helix</keyword>
<dbReference type="Gene3D" id="3.90.640.20">
    <property type="entry name" value="Heat-shock cognate protein, ATPase"/>
    <property type="match status" value="1"/>
</dbReference>
<reference evidence="3 4" key="1">
    <citation type="journal article" date="2016" name="Antonie Van Leeuwenhoek">
        <title>Bacillus depressus sp. nov., isolated from soil of a sunflower field.</title>
        <authorList>
            <person name="Wei X."/>
            <person name="Xin D."/>
            <person name="Xin Y."/>
            <person name="Zhang H."/>
            <person name="Wang T."/>
            <person name="Zhang J."/>
        </authorList>
    </citation>
    <scope>NUCLEOTIDE SEQUENCE [LARGE SCALE GENOMIC DNA]</scope>
    <source>
        <strain evidence="3 4">BZ1</strain>
    </source>
</reference>
<dbReference type="Proteomes" id="UP000481030">
    <property type="component" value="Unassembled WGS sequence"/>
</dbReference>
<dbReference type="InterPro" id="IPR037126">
    <property type="entry name" value="PdaC/RsiV-like_sf"/>
</dbReference>
<keyword evidence="4" id="KW-1185">Reference proteome</keyword>
<keyword evidence="1" id="KW-0472">Membrane</keyword>
<protein>
    <submittedName>
        <fullName evidence="3">DUF3298 and DUF4163 domain-containing protein</fullName>
    </submittedName>
</protein>
<feature type="domain" description="DUF3298" evidence="2">
    <location>
        <begin position="185"/>
        <end position="267"/>
    </location>
</feature>
<dbReference type="InterPro" id="IPR021729">
    <property type="entry name" value="DUF3298"/>
</dbReference>
<evidence type="ECO:0000259" key="2">
    <source>
        <dbReference type="Pfam" id="PF11738"/>
    </source>
</evidence>
<dbReference type="OrthoDB" id="4990at2"/>
<dbReference type="RefSeq" id="WP_151536767.1">
    <property type="nucleotide sequence ID" value="NZ_WBOS01000016.1"/>
</dbReference>
<proteinExistence type="predicted"/>
<comment type="caution">
    <text evidence="3">The sequence shown here is derived from an EMBL/GenBank/DDBJ whole genome shotgun (WGS) entry which is preliminary data.</text>
</comment>
<gene>
    <name evidence="3" type="ORF">F7731_21050</name>
</gene>
<dbReference type="AlphaFoldDB" id="A0A6L3V1Z3"/>
<name>A0A6L3V1Z3_9BACI</name>
<organism evidence="3 4">
    <name type="scientific">Cytobacillus depressus</name>
    <dbReference type="NCBI Taxonomy" id="1602942"/>
    <lineage>
        <taxon>Bacteria</taxon>
        <taxon>Bacillati</taxon>
        <taxon>Bacillota</taxon>
        <taxon>Bacilli</taxon>
        <taxon>Bacillales</taxon>
        <taxon>Bacillaceae</taxon>
        <taxon>Cytobacillus</taxon>
    </lineage>
</organism>
<keyword evidence="1" id="KW-0812">Transmembrane</keyword>